<name>A0A3L7ADG4_9HYPH</name>
<organism evidence="1 2">
    <name type="scientific">Xanthobacter tagetidis</name>
    <dbReference type="NCBI Taxonomy" id="60216"/>
    <lineage>
        <taxon>Bacteria</taxon>
        <taxon>Pseudomonadati</taxon>
        <taxon>Pseudomonadota</taxon>
        <taxon>Alphaproteobacteria</taxon>
        <taxon>Hyphomicrobiales</taxon>
        <taxon>Xanthobacteraceae</taxon>
        <taxon>Xanthobacter</taxon>
    </lineage>
</organism>
<dbReference type="OrthoDB" id="4528132at2"/>
<sequence>MNEADLKELKKASLALLRLTDAEWRAISGTRRRGEHFSLHFAHKIAREAQRGGLVLVAAPEAELRLGTVTSINATSTFDSRVVFDRLTPIVPVSLEELLAGIARAALKTPRARLEAAGAGFHRISEKLGEAIVDELARKAENGPALARTLAYRRRPRRFDNARALQGDAVALAIKAFGGSSEAAAVSLPGGDTALGFVRLLEDAVIEHDARWMPGWRLSDSDLTGRATFERRGERLDVFTANKRPLEELFGVDLIYLNEARGALVMVQYKMLEPEERGRRRIEFGPYTYDVVDDQEWTVHIDHQFLDELGRMRRFGRDLEPDSAYRLHPGAFFFKFVRRRAAANSAGILLSMGHLEQLMAAGELAGARGGLRLSYRSLDGHYLRSEPFVELVRSGYVGTRGATTKHLQTLIKSSLQGGRAVVAGVQSALDDLRR</sequence>
<evidence type="ECO:0000313" key="2">
    <source>
        <dbReference type="Proteomes" id="UP000269692"/>
    </source>
</evidence>
<reference evidence="1 2" key="1">
    <citation type="submission" date="2018-10" db="EMBL/GenBank/DDBJ databases">
        <title>Xanthobacter tagetidis genome sequencing and assembly.</title>
        <authorList>
            <person name="Maclea K.S."/>
            <person name="Goen A.E."/>
            <person name="Fatima S.A."/>
        </authorList>
    </citation>
    <scope>NUCLEOTIDE SEQUENCE [LARGE SCALE GENOMIC DNA]</scope>
    <source>
        <strain evidence="1 2">ATCC 700314</strain>
    </source>
</reference>
<proteinExistence type="predicted"/>
<comment type="caution">
    <text evidence="1">The sequence shown here is derived from an EMBL/GenBank/DDBJ whole genome shotgun (WGS) entry which is preliminary data.</text>
</comment>
<dbReference type="RefSeq" id="WP_121623724.1">
    <property type="nucleotide sequence ID" value="NZ_JACIIW010000009.1"/>
</dbReference>
<evidence type="ECO:0000313" key="1">
    <source>
        <dbReference type="EMBL" id="RLP78257.1"/>
    </source>
</evidence>
<dbReference type="Proteomes" id="UP000269692">
    <property type="component" value="Unassembled WGS sequence"/>
</dbReference>
<protein>
    <submittedName>
        <fullName evidence="1">Uncharacterized protein</fullName>
    </submittedName>
</protein>
<keyword evidence="2" id="KW-1185">Reference proteome</keyword>
<dbReference type="AlphaFoldDB" id="A0A3L7ADG4"/>
<dbReference type="EMBL" id="RCTF01000009">
    <property type="protein sequence ID" value="RLP78257.1"/>
    <property type="molecule type" value="Genomic_DNA"/>
</dbReference>
<gene>
    <name evidence="1" type="ORF">D9R14_12825</name>
</gene>
<accession>A0A3L7ADG4</accession>